<feature type="compositionally biased region" description="Low complexity" evidence="1">
    <location>
        <begin position="42"/>
        <end position="56"/>
    </location>
</feature>
<feature type="region of interest" description="Disordered" evidence="1">
    <location>
        <begin position="42"/>
        <end position="109"/>
    </location>
</feature>
<proteinExistence type="predicted"/>
<accession>A0A0D3JLX2</accession>
<feature type="region of interest" description="Disordered" evidence="1">
    <location>
        <begin position="1"/>
        <end position="22"/>
    </location>
</feature>
<reference evidence="3" key="1">
    <citation type="journal article" date="2013" name="Nature">
        <title>Pan genome of the phytoplankton Emiliania underpins its global distribution.</title>
        <authorList>
            <person name="Read B.A."/>
            <person name="Kegel J."/>
            <person name="Klute M.J."/>
            <person name="Kuo A."/>
            <person name="Lefebvre S.C."/>
            <person name="Maumus F."/>
            <person name="Mayer C."/>
            <person name="Miller J."/>
            <person name="Monier A."/>
            <person name="Salamov A."/>
            <person name="Young J."/>
            <person name="Aguilar M."/>
            <person name="Claverie J.M."/>
            <person name="Frickenhaus S."/>
            <person name="Gonzalez K."/>
            <person name="Herman E.K."/>
            <person name="Lin Y.C."/>
            <person name="Napier J."/>
            <person name="Ogata H."/>
            <person name="Sarno A.F."/>
            <person name="Shmutz J."/>
            <person name="Schroeder D."/>
            <person name="de Vargas C."/>
            <person name="Verret F."/>
            <person name="von Dassow P."/>
            <person name="Valentin K."/>
            <person name="Van de Peer Y."/>
            <person name="Wheeler G."/>
            <person name="Dacks J.B."/>
            <person name="Delwiche C.F."/>
            <person name="Dyhrman S.T."/>
            <person name="Glockner G."/>
            <person name="John U."/>
            <person name="Richards T."/>
            <person name="Worden A.Z."/>
            <person name="Zhang X."/>
            <person name="Grigoriev I.V."/>
            <person name="Allen A.E."/>
            <person name="Bidle K."/>
            <person name="Borodovsky M."/>
            <person name="Bowler C."/>
            <person name="Brownlee C."/>
            <person name="Cock J.M."/>
            <person name="Elias M."/>
            <person name="Gladyshev V.N."/>
            <person name="Groth M."/>
            <person name="Guda C."/>
            <person name="Hadaegh A."/>
            <person name="Iglesias-Rodriguez M.D."/>
            <person name="Jenkins J."/>
            <person name="Jones B.M."/>
            <person name="Lawson T."/>
            <person name="Leese F."/>
            <person name="Lindquist E."/>
            <person name="Lobanov A."/>
            <person name="Lomsadze A."/>
            <person name="Malik S.B."/>
            <person name="Marsh M.E."/>
            <person name="Mackinder L."/>
            <person name="Mock T."/>
            <person name="Mueller-Roeber B."/>
            <person name="Pagarete A."/>
            <person name="Parker M."/>
            <person name="Probert I."/>
            <person name="Quesneville H."/>
            <person name="Raines C."/>
            <person name="Rensing S.A."/>
            <person name="Riano-Pachon D.M."/>
            <person name="Richier S."/>
            <person name="Rokitta S."/>
            <person name="Shiraiwa Y."/>
            <person name="Soanes D.M."/>
            <person name="van der Giezen M."/>
            <person name="Wahlund T.M."/>
            <person name="Williams B."/>
            <person name="Wilson W."/>
            <person name="Wolfe G."/>
            <person name="Wurch L.L."/>
        </authorList>
    </citation>
    <scope>NUCLEOTIDE SEQUENCE</scope>
</reference>
<name>A0A0D3JLX2_EMIH1</name>
<organism evidence="2 3">
    <name type="scientific">Emiliania huxleyi (strain CCMP1516)</name>
    <dbReference type="NCBI Taxonomy" id="280463"/>
    <lineage>
        <taxon>Eukaryota</taxon>
        <taxon>Haptista</taxon>
        <taxon>Haptophyta</taxon>
        <taxon>Prymnesiophyceae</taxon>
        <taxon>Isochrysidales</taxon>
        <taxon>Noelaerhabdaceae</taxon>
        <taxon>Emiliania</taxon>
    </lineage>
</organism>
<dbReference type="EnsemblProtists" id="EOD24507">
    <property type="protein sequence ID" value="EOD24507"/>
    <property type="gene ID" value="EMIHUDRAFT_238444"/>
</dbReference>
<protein>
    <recommendedName>
        <fullName evidence="4">PIH1D1/2/3 CS-like domain-containing protein</fullName>
    </recommendedName>
</protein>
<evidence type="ECO:0008006" key="4">
    <source>
        <dbReference type="Google" id="ProtNLM"/>
    </source>
</evidence>
<evidence type="ECO:0000313" key="2">
    <source>
        <dbReference type="EnsemblProtists" id="EOD24507"/>
    </source>
</evidence>
<feature type="compositionally biased region" description="Gly residues" evidence="1">
    <location>
        <begin position="73"/>
        <end position="90"/>
    </location>
</feature>
<dbReference type="PaxDb" id="2903-EOD24507"/>
<dbReference type="KEGG" id="ehx:EMIHUDRAFT_238444"/>
<reference evidence="2" key="2">
    <citation type="submission" date="2024-10" db="UniProtKB">
        <authorList>
            <consortium name="EnsemblProtists"/>
        </authorList>
    </citation>
    <scope>IDENTIFICATION</scope>
</reference>
<evidence type="ECO:0000313" key="3">
    <source>
        <dbReference type="Proteomes" id="UP000013827"/>
    </source>
</evidence>
<dbReference type="Proteomes" id="UP000013827">
    <property type="component" value="Unassembled WGS sequence"/>
</dbReference>
<dbReference type="RefSeq" id="XP_005776936.1">
    <property type="nucleotide sequence ID" value="XM_005776879.1"/>
</dbReference>
<dbReference type="GeneID" id="17270051"/>
<dbReference type="HOGENOM" id="CLU_1463835_0_0_1"/>
<keyword evidence="3" id="KW-1185">Reference proteome</keyword>
<dbReference type="AlphaFoldDB" id="A0A0D3JLX2"/>
<evidence type="ECO:0000256" key="1">
    <source>
        <dbReference type="SAM" id="MobiDB-lite"/>
    </source>
</evidence>
<sequence length="185" mass="19090">MQRDANGFTLALTGRTPETPETGLRAWVRGAAQRVGERVGVEAGSGAVSGGEAAASSDERKADGLAAAAAGMSAGGAGEGGAGEGAGGDEAGSSEPALCHSTSRHRDSSKFEGDEYYKLCIPLPGVSTLVHEQPASMISEKQYTFKSSGHDVDVEWPSPVDETRAHARFVRSRSELQVFAPLAAE</sequence>